<protein>
    <submittedName>
        <fullName evidence="1">Uncharacterized protein</fullName>
    </submittedName>
</protein>
<sequence length="99" mass="11443">MPLFVSFIKIKCIIRLMIAFEAGAILLEVSIKERKSCKYYKVRQISLPPHSPLRWSSLNLFGSMYYIFSFCAKSVSLKLKSFIDPNMCQPKEKICKRGS</sequence>
<dbReference type="AlphaFoldDB" id="A0A2P5E3D9"/>
<keyword evidence="2" id="KW-1185">Reference proteome</keyword>
<evidence type="ECO:0000313" key="1">
    <source>
        <dbReference type="EMBL" id="PON80043.1"/>
    </source>
</evidence>
<reference evidence="2" key="1">
    <citation type="submission" date="2016-06" db="EMBL/GenBank/DDBJ databases">
        <title>Parallel loss of symbiosis genes in relatives of nitrogen-fixing non-legume Parasponia.</title>
        <authorList>
            <person name="Van Velzen R."/>
            <person name="Holmer R."/>
            <person name="Bu F."/>
            <person name="Rutten L."/>
            <person name="Van Zeijl A."/>
            <person name="Liu W."/>
            <person name="Santuari L."/>
            <person name="Cao Q."/>
            <person name="Sharma T."/>
            <person name="Shen D."/>
            <person name="Roswanjaya Y."/>
            <person name="Wardhani T."/>
            <person name="Kalhor M.S."/>
            <person name="Jansen J."/>
            <person name="Van den Hoogen J."/>
            <person name="Gungor B."/>
            <person name="Hartog M."/>
            <person name="Hontelez J."/>
            <person name="Verver J."/>
            <person name="Yang W.-C."/>
            <person name="Schijlen E."/>
            <person name="Repin R."/>
            <person name="Schilthuizen M."/>
            <person name="Schranz E."/>
            <person name="Heidstra R."/>
            <person name="Miyata K."/>
            <person name="Fedorova E."/>
            <person name="Kohlen W."/>
            <person name="Bisseling T."/>
            <person name="Smit S."/>
            <person name="Geurts R."/>
        </authorList>
    </citation>
    <scope>NUCLEOTIDE SEQUENCE [LARGE SCALE GENOMIC DNA]</scope>
    <source>
        <strain evidence="2">cv. WU1-14</strain>
    </source>
</reference>
<proteinExistence type="predicted"/>
<dbReference type="EMBL" id="JXTB01000002">
    <property type="protein sequence ID" value="PON80043.1"/>
    <property type="molecule type" value="Genomic_DNA"/>
</dbReference>
<dbReference type="OrthoDB" id="10387989at2759"/>
<dbReference type="Proteomes" id="UP000237105">
    <property type="component" value="Unassembled WGS sequence"/>
</dbReference>
<gene>
    <name evidence="1" type="ORF">PanWU01x14_004930</name>
</gene>
<feature type="non-terminal residue" evidence="1">
    <location>
        <position position="99"/>
    </location>
</feature>
<name>A0A2P5E3D9_PARAD</name>
<comment type="caution">
    <text evidence="1">The sequence shown here is derived from an EMBL/GenBank/DDBJ whole genome shotgun (WGS) entry which is preliminary data.</text>
</comment>
<evidence type="ECO:0000313" key="2">
    <source>
        <dbReference type="Proteomes" id="UP000237105"/>
    </source>
</evidence>
<accession>A0A2P5E3D9</accession>
<organism evidence="1 2">
    <name type="scientific">Parasponia andersonii</name>
    <name type="common">Sponia andersonii</name>
    <dbReference type="NCBI Taxonomy" id="3476"/>
    <lineage>
        <taxon>Eukaryota</taxon>
        <taxon>Viridiplantae</taxon>
        <taxon>Streptophyta</taxon>
        <taxon>Embryophyta</taxon>
        <taxon>Tracheophyta</taxon>
        <taxon>Spermatophyta</taxon>
        <taxon>Magnoliopsida</taxon>
        <taxon>eudicotyledons</taxon>
        <taxon>Gunneridae</taxon>
        <taxon>Pentapetalae</taxon>
        <taxon>rosids</taxon>
        <taxon>fabids</taxon>
        <taxon>Rosales</taxon>
        <taxon>Cannabaceae</taxon>
        <taxon>Parasponia</taxon>
    </lineage>
</organism>